<sequence length="197" mass="20889">MMNSEVETRIETWLHRAKKNAGWLMALGVLEVLVGLAAIFSPLIAGVAVVITVGVVMLIVGITRIISAFMAGSFGSGVLAFLWGLLVTVAGYYFVTHPALGLKSLTLFVAVALAIDGVMRVIMSFQMKPANGWGWMLFGGIVSVILAVMVFNQFPVSAVWLVGTLVGISVLFNGFTTLTVAMAARRLASAGVERLQG</sequence>
<feature type="transmembrane region" description="Helical" evidence="1">
    <location>
        <begin position="101"/>
        <end position="123"/>
    </location>
</feature>
<dbReference type="EMBL" id="SIHO01000001">
    <property type="protein sequence ID" value="TFU05899.1"/>
    <property type="molecule type" value="Genomic_DNA"/>
</dbReference>
<gene>
    <name evidence="2" type="ORF">EUV02_02415</name>
</gene>
<keyword evidence="3" id="KW-1185">Reference proteome</keyword>
<feature type="transmembrane region" description="Helical" evidence="1">
    <location>
        <begin position="46"/>
        <end position="66"/>
    </location>
</feature>
<feature type="transmembrane region" description="Helical" evidence="1">
    <location>
        <begin position="78"/>
        <end position="95"/>
    </location>
</feature>
<feature type="transmembrane region" description="Helical" evidence="1">
    <location>
        <begin position="135"/>
        <end position="154"/>
    </location>
</feature>
<dbReference type="InterPro" id="IPR052712">
    <property type="entry name" value="Acid_resist_chaperone_HdeD"/>
</dbReference>
<keyword evidence="1" id="KW-0472">Membrane</keyword>
<evidence type="ECO:0000256" key="1">
    <source>
        <dbReference type="SAM" id="Phobius"/>
    </source>
</evidence>
<comment type="caution">
    <text evidence="2">The sequence shown here is derived from an EMBL/GenBank/DDBJ whole genome shotgun (WGS) entry which is preliminary data.</text>
</comment>
<dbReference type="AlphaFoldDB" id="A0A4Y9ERU6"/>
<dbReference type="RefSeq" id="WP_135244623.1">
    <property type="nucleotide sequence ID" value="NZ_SIHO01000001.1"/>
</dbReference>
<name>A0A4Y9ERU6_9SPHN</name>
<evidence type="ECO:0000313" key="3">
    <source>
        <dbReference type="Proteomes" id="UP000297737"/>
    </source>
</evidence>
<feature type="transmembrane region" description="Helical" evidence="1">
    <location>
        <begin position="160"/>
        <end position="184"/>
    </location>
</feature>
<keyword evidence="1" id="KW-0812">Transmembrane</keyword>
<dbReference type="OrthoDB" id="9815400at2"/>
<dbReference type="PANTHER" id="PTHR34989">
    <property type="entry name" value="PROTEIN HDED"/>
    <property type="match status" value="1"/>
</dbReference>
<dbReference type="GO" id="GO:0005886">
    <property type="term" value="C:plasma membrane"/>
    <property type="evidence" value="ECO:0007669"/>
    <property type="project" value="TreeGrafter"/>
</dbReference>
<proteinExistence type="predicted"/>
<accession>A0A4Y9ERU6</accession>
<reference evidence="2 3" key="1">
    <citation type="submission" date="2019-02" db="EMBL/GenBank/DDBJ databases">
        <title>Polymorphobacter sp. isolated from the lake at the Tibet of China.</title>
        <authorList>
            <person name="Li A."/>
        </authorList>
    </citation>
    <scope>NUCLEOTIDE SEQUENCE [LARGE SCALE GENOMIC DNA]</scope>
    <source>
        <strain evidence="2 3">DJ1R-1</strain>
    </source>
</reference>
<feature type="transmembrane region" description="Helical" evidence="1">
    <location>
        <begin position="21"/>
        <end position="40"/>
    </location>
</feature>
<evidence type="ECO:0000313" key="2">
    <source>
        <dbReference type="EMBL" id="TFU05899.1"/>
    </source>
</evidence>
<dbReference type="Proteomes" id="UP000297737">
    <property type="component" value="Unassembled WGS sequence"/>
</dbReference>
<organism evidence="2 3">
    <name type="scientific">Glacieibacterium arshaanense</name>
    <dbReference type="NCBI Taxonomy" id="2511025"/>
    <lineage>
        <taxon>Bacteria</taxon>
        <taxon>Pseudomonadati</taxon>
        <taxon>Pseudomonadota</taxon>
        <taxon>Alphaproteobacteria</taxon>
        <taxon>Sphingomonadales</taxon>
        <taxon>Sphingosinicellaceae</taxon>
        <taxon>Glacieibacterium</taxon>
    </lineage>
</organism>
<dbReference type="InterPro" id="IPR005325">
    <property type="entry name" value="DUF308_memb"/>
</dbReference>
<dbReference type="Pfam" id="PF03729">
    <property type="entry name" value="DUF308"/>
    <property type="match status" value="1"/>
</dbReference>
<dbReference type="PANTHER" id="PTHR34989:SF1">
    <property type="entry name" value="PROTEIN HDED"/>
    <property type="match status" value="1"/>
</dbReference>
<keyword evidence="1" id="KW-1133">Transmembrane helix</keyword>
<protein>
    <submittedName>
        <fullName evidence="2">HdeD family acid-resistance protein</fullName>
    </submittedName>
</protein>